<protein>
    <submittedName>
        <fullName evidence="5">DUF563 domain-containing protein</fullName>
    </submittedName>
</protein>
<evidence type="ECO:0000256" key="1">
    <source>
        <dbReference type="ARBA" id="ARBA00022676"/>
    </source>
</evidence>
<dbReference type="Proteomes" id="UP000462014">
    <property type="component" value="Unassembled WGS sequence"/>
</dbReference>
<evidence type="ECO:0000313" key="6">
    <source>
        <dbReference type="Proteomes" id="UP000462014"/>
    </source>
</evidence>
<dbReference type="InterPro" id="IPR007657">
    <property type="entry name" value="Glycosyltransferase_61"/>
</dbReference>
<keyword evidence="2" id="KW-0808">Transferase</keyword>
<keyword evidence="3" id="KW-0325">Glycoprotein</keyword>
<reference evidence="5 6" key="1">
    <citation type="submission" date="2019-12" db="EMBL/GenBank/DDBJ databases">
        <title>Mucilaginibacter sp. HMF7410 genome sequencing and assembly.</title>
        <authorList>
            <person name="Kang H."/>
            <person name="Cha I."/>
            <person name="Kim H."/>
            <person name="Joh K."/>
        </authorList>
    </citation>
    <scope>NUCLEOTIDE SEQUENCE [LARGE SCALE GENOMIC DNA]</scope>
    <source>
        <strain evidence="5 6">HMF7410</strain>
    </source>
</reference>
<dbReference type="PANTHER" id="PTHR20961">
    <property type="entry name" value="GLYCOSYLTRANSFERASE"/>
    <property type="match status" value="1"/>
</dbReference>
<evidence type="ECO:0000259" key="4">
    <source>
        <dbReference type="Pfam" id="PF04577"/>
    </source>
</evidence>
<keyword evidence="6" id="KW-1185">Reference proteome</keyword>
<gene>
    <name evidence="5" type="ORF">GO621_11855</name>
</gene>
<evidence type="ECO:0000256" key="3">
    <source>
        <dbReference type="ARBA" id="ARBA00023180"/>
    </source>
</evidence>
<dbReference type="AlphaFoldDB" id="A0A7K1SY30"/>
<dbReference type="EMBL" id="WPIK01000009">
    <property type="protein sequence ID" value="MVN22226.1"/>
    <property type="molecule type" value="Genomic_DNA"/>
</dbReference>
<proteinExistence type="predicted"/>
<sequence length="422" mass="49346">MIKYFTKLNNTSNTFRNYLKPGIDTVRKLKSIIVTGINTYIINPFKLNSKRIGGPKDALTTFQEIDKYVEAKRNKGLGYFSWKFFDREIEIKDPLYTIGTPLPGAEVISYRIKTTEHVYLMPNIRIYSKHFFSLTEDNYLLAPVSNYYGNQKKSHPSFGTLFLPKCKKLKGRSIIVRGGAYWHKMQDGLPALYLAELAGFNFEKIDHFIIQDNIIDKNSIFTRIGIPLEKQVRLYDQNDCYECEELIFSSWYDRKGNWYKDYLLKMIKPKAIDREFPKKIYLSRSRVNTRRVLNEGEVIAFLEKYGFECMHNEDLTIDEQICLFQNATHVISCHGSQLTNIIFCGPGTKVCEIRHISHKIHYRKAFHDISNGFGLDYYLLYTDKGEEFIDEANNVIETDTHMYIDLADMKLMLDKMDLKEIA</sequence>
<dbReference type="Pfam" id="PF04577">
    <property type="entry name" value="Glyco_transf_61"/>
    <property type="match status" value="1"/>
</dbReference>
<dbReference type="RefSeq" id="WP_157567255.1">
    <property type="nucleotide sequence ID" value="NZ_WPIK01000009.1"/>
</dbReference>
<accession>A0A7K1SY30</accession>
<comment type="caution">
    <text evidence="5">The sequence shown here is derived from an EMBL/GenBank/DDBJ whole genome shotgun (WGS) entry which is preliminary data.</text>
</comment>
<keyword evidence="1" id="KW-0328">Glycosyltransferase</keyword>
<feature type="domain" description="Glycosyltransferase 61 catalytic" evidence="4">
    <location>
        <begin position="181"/>
        <end position="351"/>
    </location>
</feature>
<evidence type="ECO:0000313" key="5">
    <source>
        <dbReference type="EMBL" id="MVN22226.1"/>
    </source>
</evidence>
<organism evidence="5 6">
    <name type="scientific">Mucilaginibacter arboris</name>
    <dbReference type="NCBI Taxonomy" id="2682090"/>
    <lineage>
        <taxon>Bacteria</taxon>
        <taxon>Pseudomonadati</taxon>
        <taxon>Bacteroidota</taxon>
        <taxon>Sphingobacteriia</taxon>
        <taxon>Sphingobacteriales</taxon>
        <taxon>Sphingobacteriaceae</taxon>
        <taxon>Mucilaginibacter</taxon>
    </lineage>
</organism>
<dbReference type="InterPro" id="IPR049625">
    <property type="entry name" value="Glyco_transf_61_cat"/>
</dbReference>
<evidence type="ECO:0000256" key="2">
    <source>
        <dbReference type="ARBA" id="ARBA00022679"/>
    </source>
</evidence>
<name>A0A7K1SY30_9SPHI</name>
<dbReference type="GO" id="GO:0016757">
    <property type="term" value="F:glycosyltransferase activity"/>
    <property type="evidence" value="ECO:0007669"/>
    <property type="project" value="UniProtKB-KW"/>
</dbReference>